<sequence>MNDEQGAFELWLADKCPSGDVESVQQQWLGSVERHDFAARNYDALVNQRDELLAALEEARTGLTWYQDAYPEAANGSDDEAMTRIDIAIANAKGGAA</sequence>
<proteinExistence type="predicted"/>
<organism evidence="1 2">
    <name type="scientific">Aeromonas veronii</name>
    <dbReference type="NCBI Taxonomy" id="654"/>
    <lineage>
        <taxon>Bacteria</taxon>
        <taxon>Pseudomonadati</taxon>
        <taxon>Pseudomonadota</taxon>
        <taxon>Gammaproteobacteria</taxon>
        <taxon>Aeromonadales</taxon>
        <taxon>Aeromonadaceae</taxon>
        <taxon>Aeromonas</taxon>
    </lineage>
</organism>
<accession>A0AAC9BAV1</accession>
<dbReference type="EMBL" id="CP014774">
    <property type="protein sequence ID" value="ANB54805.1"/>
    <property type="molecule type" value="Genomic_DNA"/>
</dbReference>
<evidence type="ECO:0000313" key="1">
    <source>
        <dbReference type="EMBL" id="ANB54805.1"/>
    </source>
</evidence>
<evidence type="ECO:0000313" key="2">
    <source>
        <dbReference type="Proteomes" id="UP000076809"/>
    </source>
</evidence>
<protein>
    <submittedName>
        <fullName evidence="1">Uncharacterized protein</fullName>
    </submittedName>
</protein>
<dbReference type="AlphaFoldDB" id="A0AAC9BAV1"/>
<dbReference type="RefSeq" id="WP_064339867.1">
    <property type="nucleotide sequence ID" value="NZ_CP014774.1"/>
</dbReference>
<gene>
    <name evidence="1" type="ORF">WM43_20185</name>
</gene>
<reference evidence="1 2" key="1">
    <citation type="journal article" date="2016" name="J. Clin. Microbiol.">
        <title>Detection and Whole-Genome Sequencing of Carbapenemase-Producing Aeromonas hydrophila Isolates from Routine Perirectal Surveillance Culture.</title>
        <authorList>
            <person name="Hughes H.Y."/>
            <person name="Conlan S.P."/>
            <person name="Lau A.F."/>
            <person name="Dekker J.P."/>
            <person name="Michelin A.V."/>
            <person name="Youn J.H."/>
            <person name="Henderson D.K."/>
            <person name="Frank K.M."/>
            <person name="Segre J.A."/>
            <person name="Palmore T.N."/>
        </authorList>
    </citation>
    <scope>NUCLEOTIDE SEQUENCE [LARGE SCALE GENOMIC DNA]</scope>
    <source>
        <strain evidence="1 2">AVNIH1</strain>
    </source>
</reference>
<dbReference type="Proteomes" id="UP000076809">
    <property type="component" value="Chromosome"/>
</dbReference>
<name>A0AAC9BAV1_AERVE</name>